<dbReference type="KEGG" id="tasa:A1Q1_01511"/>
<dbReference type="GO" id="GO:0006869">
    <property type="term" value="P:lipid transport"/>
    <property type="evidence" value="ECO:0007669"/>
    <property type="project" value="UniProtKB-KW"/>
</dbReference>
<dbReference type="GO" id="GO:0034497">
    <property type="term" value="P:protein localization to phagophore assembly site"/>
    <property type="evidence" value="ECO:0007669"/>
    <property type="project" value="TreeGrafter"/>
</dbReference>
<evidence type="ECO:0000256" key="5">
    <source>
        <dbReference type="ARBA" id="ARBA00006185"/>
    </source>
</evidence>
<keyword evidence="10 19" id="KW-0072">Autophagy</keyword>
<feature type="transmembrane region" description="Helical" evidence="19">
    <location>
        <begin position="711"/>
        <end position="732"/>
    </location>
</feature>
<dbReference type="PANTHER" id="PTHR13038">
    <property type="entry name" value="APG9 AUTOPHAGY 9"/>
    <property type="match status" value="1"/>
</dbReference>
<dbReference type="GeneID" id="25985025"/>
<evidence type="ECO:0000256" key="12">
    <source>
        <dbReference type="ARBA" id="ARBA00023055"/>
    </source>
</evidence>
<comment type="catalytic activity">
    <reaction evidence="18">
        <text>a 1,2-diacyl-sn-glycero-3-phosphocholine(in) = a 1,2-diacyl-sn-glycero-3-phosphocholine(out)</text>
        <dbReference type="Rhea" id="RHEA:38571"/>
        <dbReference type="ChEBI" id="CHEBI:57643"/>
    </reaction>
</comment>
<dbReference type="InterPro" id="IPR007241">
    <property type="entry name" value="Autophagy-rel_prot_9"/>
</dbReference>
<keyword evidence="13 19" id="KW-0472">Membrane</keyword>
<feature type="transmembrane region" description="Helical" evidence="19">
    <location>
        <begin position="527"/>
        <end position="546"/>
    </location>
</feature>
<dbReference type="HOGENOM" id="CLU_006200_3_0_1"/>
<dbReference type="GO" id="GO:0005776">
    <property type="term" value="C:autophagosome"/>
    <property type="evidence" value="ECO:0007669"/>
    <property type="project" value="TreeGrafter"/>
</dbReference>
<feature type="region of interest" description="Disordered" evidence="20">
    <location>
        <begin position="773"/>
        <end position="797"/>
    </location>
</feature>
<feature type="transmembrane region" description="Helical" evidence="19">
    <location>
        <begin position="645"/>
        <end position="663"/>
    </location>
</feature>
<dbReference type="RefSeq" id="XP_014180025.1">
    <property type="nucleotide sequence ID" value="XM_014324550.1"/>
</dbReference>
<keyword evidence="12 19" id="KW-0445">Lipid transport</keyword>
<feature type="compositionally biased region" description="Acidic residues" evidence="20">
    <location>
        <begin position="882"/>
        <end position="892"/>
    </location>
</feature>
<evidence type="ECO:0000256" key="13">
    <source>
        <dbReference type="ARBA" id="ARBA00023136"/>
    </source>
</evidence>
<dbReference type="Pfam" id="PF04109">
    <property type="entry name" value="ATG9"/>
    <property type="match status" value="1"/>
</dbReference>
<evidence type="ECO:0000256" key="3">
    <source>
        <dbReference type="ARBA" id="ARBA00004511"/>
    </source>
</evidence>
<proteinExistence type="inferred from homology"/>
<keyword evidence="7 19" id="KW-0813">Transport</keyword>
<feature type="region of interest" description="Disordered" evidence="20">
    <location>
        <begin position="857"/>
        <end position="915"/>
    </location>
</feature>
<evidence type="ECO:0000256" key="6">
    <source>
        <dbReference type="ARBA" id="ARBA00018074"/>
    </source>
</evidence>
<evidence type="ECO:0000256" key="7">
    <source>
        <dbReference type="ARBA" id="ARBA00022448"/>
    </source>
</evidence>
<feature type="transmembrane region" description="Helical" evidence="19">
    <location>
        <begin position="611"/>
        <end position="633"/>
    </location>
</feature>
<dbReference type="VEuPathDB" id="FungiDB:A1Q1_01511"/>
<evidence type="ECO:0000256" key="9">
    <source>
        <dbReference type="ARBA" id="ARBA00022989"/>
    </source>
</evidence>
<evidence type="ECO:0000313" key="21">
    <source>
        <dbReference type="EMBL" id="EJT49309.1"/>
    </source>
</evidence>
<comment type="subcellular location">
    <subcellularLocation>
        <location evidence="1">Cytoplasmic vesicle membrane</location>
        <topology evidence="1">Multi-pass membrane protein</topology>
    </subcellularLocation>
    <subcellularLocation>
        <location evidence="2">Endoplasmic reticulum membrane</location>
        <topology evidence="2">Multi-pass membrane protein</topology>
    </subcellularLocation>
    <subcellularLocation>
        <location evidence="4">Golgi apparatus membrane</location>
        <topology evidence="4">Multi-pass membrane protein</topology>
    </subcellularLocation>
    <subcellularLocation>
        <location evidence="3 19">Preautophagosomal structure membrane</location>
        <topology evidence="3 19">Multi-pass membrane protein</topology>
    </subcellularLocation>
</comment>
<comment type="catalytic activity">
    <reaction evidence="16">
        <text>a 1,2-diacyl-sn-glycero-3-phosphoethanolamine(in) = a 1,2-diacyl-sn-glycero-3-phosphoethanolamine(out)</text>
        <dbReference type="Rhea" id="RHEA:38895"/>
        <dbReference type="ChEBI" id="CHEBI:64612"/>
    </reaction>
</comment>
<dbReference type="GO" id="GO:0034727">
    <property type="term" value="P:piecemeal microautophagy of the nucleus"/>
    <property type="evidence" value="ECO:0007669"/>
    <property type="project" value="TreeGrafter"/>
</dbReference>
<dbReference type="AlphaFoldDB" id="J6EXD2"/>
<feature type="compositionally biased region" description="Low complexity" evidence="20">
    <location>
        <begin position="140"/>
        <end position="166"/>
    </location>
</feature>
<evidence type="ECO:0000256" key="1">
    <source>
        <dbReference type="ARBA" id="ARBA00004439"/>
    </source>
</evidence>
<evidence type="ECO:0000256" key="14">
    <source>
        <dbReference type="ARBA" id="ARBA00023329"/>
    </source>
</evidence>
<evidence type="ECO:0000313" key="22">
    <source>
        <dbReference type="Proteomes" id="UP000002748"/>
    </source>
</evidence>
<feature type="region of interest" description="Disordered" evidence="20">
    <location>
        <begin position="1"/>
        <end position="203"/>
    </location>
</feature>
<dbReference type="GO" id="GO:0005789">
    <property type="term" value="C:endoplasmic reticulum membrane"/>
    <property type="evidence" value="ECO:0007669"/>
    <property type="project" value="UniProtKB-SubCell"/>
</dbReference>
<comment type="similarity">
    <text evidence="5 19">Belongs to the ATG9 family.</text>
</comment>
<evidence type="ECO:0000256" key="2">
    <source>
        <dbReference type="ARBA" id="ARBA00004477"/>
    </source>
</evidence>
<dbReference type="GO" id="GO:0030659">
    <property type="term" value="C:cytoplasmic vesicle membrane"/>
    <property type="evidence" value="ECO:0007669"/>
    <property type="project" value="UniProtKB-SubCell"/>
</dbReference>
<gene>
    <name evidence="21" type="ORF">A1Q1_01511</name>
</gene>
<keyword evidence="8 19" id="KW-0812">Transmembrane</keyword>
<evidence type="ECO:0000256" key="19">
    <source>
        <dbReference type="RuleBase" id="RU364027"/>
    </source>
</evidence>
<keyword evidence="9 19" id="KW-1133">Transmembrane helix</keyword>
<feature type="compositionally biased region" description="Low complexity" evidence="20">
    <location>
        <begin position="1"/>
        <end position="15"/>
    </location>
</feature>
<evidence type="ECO:0000256" key="17">
    <source>
        <dbReference type="ARBA" id="ARBA00024621"/>
    </source>
</evidence>
<evidence type="ECO:0000256" key="8">
    <source>
        <dbReference type="ARBA" id="ARBA00022692"/>
    </source>
</evidence>
<comment type="function">
    <text evidence="19">Phospholipid scramblase involved in autophagy. Cycles between the preautophagosomal structure/phagophore assembly site (PAS) and the cytoplasmic vesicle pool and supplies membrane for the growing autophagosome. Lipid scramblase activity plays a key role in preautophagosomal structure/phagophore assembly by distributing the phospholipids that arrive through ATG2 from the cytoplasmic to the luminal leaflet of the bilayer, thereby driving autophagosomal membrane expansion.</text>
</comment>
<evidence type="ECO:0000256" key="4">
    <source>
        <dbReference type="ARBA" id="ARBA00004653"/>
    </source>
</evidence>
<keyword evidence="11" id="KW-0333">Golgi apparatus</keyword>
<evidence type="ECO:0000256" key="16">
    <source>
        <dbReference type="ARBA" id="ARBA00024615"/>
    </source>
</evidence>
<dbReference type="GO" id="GO:0061709">
    <property type="term" value="P:reticulophagy"/>
    <property type="evidence" value="ECO:0007669"/>
    <property type="project" value="TreeGrafter"/>
</dbReference>
<dbReference type="GO" id="GO:0034045">
    <property type="term" value="C:phagophore assembly site membrane"/>
    <property type="evidence" value="ECO:0007669"/>
    <property type="project" value="UniProtKB-SubCell"/>
</dbReference>
<dbReference type="PANTHER" id="PTHR13038:SF10">
    <property type="entry name" value="AUTOPHAGY-RELATED PROTEIN 9"/>
    <property type="match status" value="1"/>
</dbReference>
<accession>J6EXD2</accession>
<evidence type="ECO:0000256" key="20">
    <source>
        <dbReference type="SAM" id="MobiDB-lite"/>
    </source>
</evidence>
<dbReference type="Proteomes" id="UP000002748">
    <property type="component" value="Unassembled WGS sequence"/>
</dbReference>
<evidence type="ECO:0000256" key="18">
    <source>
        <dbReference type="ARBA" id="ARBA00024631"/>
    </source>
</evidence>
<dbReference type="EMBL" id="ALBS01000173">
    <property type="protein sequence ID" value="EJT49309.1"/>
    <property type="molecule type" value="Genomic_DNA"/>
</dbReference>
<organism evidence="21 22">
    <name type="scientific">Trichosporon asahii var. asahii (strain ATCC 90039 / CBS 2479 / JCM 2466 / KCTC 7840 / NBRC 103889/ NCYC 2677 / UAMH 7654)</name>
    <name type="common">Yeast</name>
    <dbReference type="NCBI Taxonomy" id="1186058"/>
    <lineage>
        <taxon>Eukaryota</taxon>
        <taxon>Fungi</taxon>
        <taxon>Dikarya</taxon>
        <taxon>Basidiomycota</taxon>
        <taxon>Agaricomycotina</taxon>
        <taxon>Tremellomycetes</taxon>
        <taxon>Trichosporonales</taxon>
        <taxon>Trichosporonaceae</taxon>
        <taxon>Trichosporon</taxon>
    </lineage>
</organism>
<comment type="catalytic activity">
    <reaction evidence="15">
        <text>a 1,2-diacyl-sn-glycero-3-phospho-L-serine(in) = a 1,2-diacyl-sn-glycero-3-phospho-L-serine(out)</text>
        <dbReference type="Rhea" id="RHEA:38663"/>
        <dbReference type="ChEBI" id="CHEBI:57262"/>
    </reaction>
</comment>
<evidence type="ECO:0000256" key="10">
    <source>
        <dbReference type="ARBA" id="ARBA00023006"/>
    </source>
</evidence>
<sequence>MPSPPTNSLLNLLNPYGSQLPERADRHDDTDERDNDNDPDSPSNLLLAELQASSSGPSPRRTPRPPPAIREPSGSRPSTAAAMADAIGSSSDEEPPRSVVYGAGSPAKPVGLAVAAGLKPGPRRWADKSRSPGPFRRQPDSASTSPSHSPTHSRPSSPPHSTSTEDSPLDDDTPTAGRFTGYNDPPEQPLISAPRSGGRTKRGQHVYHSVTANPEPERRRTVTHVGKRGLSGHEKALWKWTNVDDLDQFLHEVYLYYEGKGFWCIALSEVLGLLTTFFVLGFSTFLVSCIDYSRLGRFAHTTGRLDDVLIPQCITRKTVTHILFLVVIAAFLVIKLIGFVARVPRLIDMYRFYTYLLKIEDTLPWPEIVKRIGEIRNENPLTSLGNGGGTALQDFLGNERVSKVKLDAHDIANRILRRENYFIALFNKDVLDLRARLPIPKRLVHLIPPSLITRQSELPRQAGDEHERFYLTFGGNVLTRALEQNLRFVIVSYFFDAHGRVKPEMVQGRGRKDLVGQLRRRFQQMGVINALCAPFIVVYVLVYSFFRYFQELKEHPATLGGRQYTLFARYKFREFNELPHLLNRRLDEGYEVAKEYIDQFPKQRTALVMKFVAFVAGSFAAVLIAAGMVHPELLSNFELSPHRTLLWYLGVFGVILAVARGMIPPDNHAFDPARHMQEVIHYTHYCPDSWRGQLHSQVVLAQFGVLFQLKLMVFAQELLGVLLTPFILLFSLPQCAEALIDFFRENSIHVEDLGYVCSFAVFDFKRDGNVGAPSAGHAGQAEHVPPERPLSRNRKGRRTFTDAKMEQSVLHFKHAHPDWQPMDPGASLFLDRAMANEPRSAAPGGAGGALGISGVSGLSMGGRSPDSKFHHHSSLAPIPGEVGEEDESDGEAEQMGWNRQVDVSDSAGKDPGLLRDAGVILRQVRDQF</sequence>
<dbReference type="GO" id="GO:0000139">
    <property type="term" value="C:Golgi membrane"/>
    <property type="evidence" value="ECO:0007669"/>
    <property type="project" value="UniProtKB-SubCell"/>
</dbReference>
<dbReference type="OrthoDB" id="2020634at2759"/>
<dbReference type="GO" id="GO:0000422">
    <property type="term" value="P:autophagy of mitochondrion"/>
    <property type="evidence" value="ECO:0007669"/>
    <property type="project" value="TreeGrafter"/>
</dbReference>
<protein>
    <recommendedName>
        <fullName evidence="6 19">Autophagy-related protein 9</fullName>
    </recommendedName>
</protein>
<keyword evidence="14" id="KW-0968">Cytoplasmic vesicle</keyword>
<comment type="caution">
    <text evidence="21">The sequence shown here is derived from an EMBL/GenBank/DDBJ whole genome shotgun (WGS) entry which is preliminary data.</text>
</comment>
<comment type="catalytic activity">
    <reaction evidence="17">
        <text>a 1,2-diacyl-sn-glycero-3-phospho-(1D-myo-inositol-3-phosphate)(in) = a 1,2-diacyl-sn-glycero-3-phospho-(1D-myo-inositol-3-phosphate)(out)</text>
        <dbReference type="Rhea" id="RHEA:67920"/>
        <dbReference type="ChEBI" id="CHEBI:58088"/>
    </reaction>
</comment>
<name>J6EXD2_TRIAS</name>
<reference evidence="21 22" key="1">
    <citation type="journal article" date="2012" name="Eukaryot. Cell">
        <title>Draft genome sequence of CBS 2479, the standard type strain of Trichosporon asahii.</title>
        <authorList>
            <person name="Yang R.Y."/>
            <person name="Li H.T."/>
            <person name="Zhu H."/>
            <person name="Zhou G.P."/>
            <person name="Wang M."/>
            <person name="Wang L."/>
        </authorList>
    </citation>
    <scope>NUCLEOTIDE SEQUENCE [LARGE SCALE GENOMIC DNA]</scope>
    <source>
        <strain evidence="22">ATCC 90039 / CBS 2479 / JCM 2466 / KCTC 7840 / NCYC 2677 / UAMH 7654</strain>
    </source>
</reference>
<evidence type="ECO:0000256" key="15">
    <source>
        <dbReference type="ARBA" id="ARBA00024479"/>
    </source>
</evidence>
<evidence type="ECO:0000256" key="11">
    <source>
        <dbReference type="ARBA" id="ARBA00023034"/>
    </source>
</evidence>
<feature type="transmembrane region" description="Helical" evidence="19">
    <location>
        <begin position="322"/>
        <end position="341"/>
    </location>
</feature>